<comment type="caution">
    <text evidence="2">The sequence shown here is derived from an EMBL/GenBank/DDBJ whole genome shotgun (WGS) entry which is preliminary data.</text>
</comment>
<feature type="coiled-coil region" evidence="1">
    <location>
        <begin position="378"/>
        <end position="405"/>
    </location>
</feature>
<dbReference type="EMBL" id="AOSK01000005">
    <property type="protein sequence ID" value="EYD78307.1"/>
    <property type="molecule type" value="Genomic_DNA"/>
</dbReference>
<accession>A0A017HUX0</accession>
<dbReference type="RefSeq" id="WP_245639364.1">
    <property type="nucleotide sequence ID" value="NZ_KK088615.1"/>
</dbReference>
<dbReference type="HOGENOM" id="CLU_436708_0_0_5"/>
<sequence length="626" mass="70872">MRPALLALLLLAACGRPLTPDEVAFLSDLQGPALDTSRVRLHDSPRLSAVRVLPAPPRLTCQSRIFPPPRGDTIRTATGAISIFEDVYVRRDLYRDDMVEGWPRVLPLADAMLLAHEMVHAWQWQHRDLTGYFPLKAAFEHVETADPYLFDLDTSADYLDYGYEQQGAIMEEYVCCRTLAPKAGRTERLHEMLSRYFPLKPLDEPMTEWVELPCRARRWKVSATGSLPEKRSHTYVGSDDREGAMRGLLLAAALVTGAPLWAEGRDVAPVIQGIEDDIDTIRGIIEDMDVAPETSLPLLSDKEDYREDLNRQLDRVLGLVLGDLYGESRSALFSLDEERVRIDARIAELRIDRITAPRSADAVGVIDRTLNRYAEGSMEAIDAEIAQLQAQKEELERRRAALLRDFADRLMAEYGVEITPEEAEAALYQVNGVTIVESAMAFEVVRKIEERLREIQGVTDDDSVLRRYYAVAAVTRLLVERLYERHLQDYEEQWLPRLAEIEQRNDALIAETEAAIGEADESRKPIYEGNLRVQQQVAEVIDAYRAMLLEREALTRDGLEVARADADVALNTLKTLEAAVSLQSQMLWSSSEFESLMEISPPELIPLDDEEMFQRFLEVSRELATS</sequence>
<proteinExistence type="predicted"/>
<name>A0A017HUX0_9RHOB</name>
<dbReference type="STRING" id="442562.Rumeso_00136"/>
<gene>
    <name evidence="2" type="ORF">Rumeso_00136</name>
</gene>
<protein>
    <submittedName>
        <fullName evidence="2">Uncharacterized protein</fullName>
    </submittedName>
</protein>
<evidence type="ECO:0000256" key="1">
    <source>
        <dbReference type="SAM" id="Coils"/>
    </source>
</evidence>
<reference evidence="2 3" key="1">
    <citation type="submission" date="2013-02" db="EMBL/GenBank/DDBJ databases">
        <authorList>
            <person name="Fiebig A."/>
            <person name="Goeker M."/>
            <person name="Klenk H.-P.P."/>
        </authorList>
    </citation>
    <scope>NUCLEOTIDE SEQUENCE [LARGE SCALE GENOMIC DNA]</scope>
    <source>
        <strain evidence="2 3">DSM 19309</strain>
    </source>
</reference>
<dbReference type="PATRIC" id="fig|442562.3.peg.137"/>
<dbReference type="AlphaFoldDB" id="A0A017HUX0"/>
<keyword evidence="3" id="KW-1185">Reference proteome</keyword>
<organism evidence="2 3">
    <name type="scientific">Rubellimicrobium mesophilum DSM 19309</name>
    <dbReference type="NCBI Taxonomy" id="442562"/>
    <lineage>
        <taxon>Bacteria</taxon>
        <taxon>Pseudomonadati</taxon>
        <taxon>Pseudomonadota</taxon>
        <taxon>Alphaproteobacteria</taxon>
        <taxon>Rhodobacterales</taxon>
        <taxon>Roseobacteraceae</taxon>
        <taxon>Rubellimicrobium</taxon>
    </lineage>
</organism>
<evidence type="ECO:0000313" key="3">
    <source>
        <dbReference type="Proteomes" id="UP000019666"/>
    </source>
</evidence>
<keyword evidence="1" id="KW-0175">Coiled coil</keyword>
<evidence type="ECO:0000313" key="2">
    <source>
        <dbReference type="EMBL" id="EYD78307.1"/>
    </source>
</evidence>
<dbReference type="Proteomes" id="UP000019666">
    <property type="component" value="Unassembled WGS sequence"/>
</dbReference>